<evidence type="ECO:0000256" key="7">
    <source>
        <dbReference type="ARBA" id="ARBA00023122"/>
    </source>
</evidence>
<dbReference type="PROSITE" id="PS51371">
    <property type="entry name" value="CBS"/>
    <property type="match status" value="1"/>
</dbReference>
<gene>
    <name evidence="12" type="ORF">S01H1_46097</name>
</gene>
<evidence type="ECO:0008006" key="13">
    <source>
        <dbReference type="Google" id="ProtNLM"/>
    </source>
</evidence>
<evidence type="ECO:0000256" key="3">
    <source>
        <dbReference type="ARBA" id="ARBA00022475"/>
    </source>
</evidence>
<evidence type="ECO:0000256" key="1">
    <source>
        <dbReference type="ARBA" id="ARBA00004651"/>
    </source>
</evidence>
<keyword evidence="7" id="KW-0129">CBS domain</keyword>
<feature type="domain" description="CBS" evidence="10">
    <location>
        <begin position="196"/>
        <end position="256"/>
    </location>
</feature>
<protein>
    <recommendedName>
        <fullName evidence="13">CNNM transmembrane domain-containing protein</fullName>
    </recommendedName>
</protein>
<reference evidence="12" key="1">
    <citation type="journal article" date="2014" name="Front. Microbiol.">
        <title>High frequency of phylogenetically diverse reductive dehalogenase-homologous genes in deep subseafloor sedimentary metagenomes.</title>
        <authorList>
            <person name="Kawai M."/>
            <person name="Futagami T."/>
            <person name="Toyoda A."/>
            <person name="Takaki Y."/>
            <person name="Nishi S."/>
            <person name="Hori S."/>
            <person name="Arai W."/>
            <person name="Tsubouchi T."/>
            <person name="Morono Y."/>
            <person name="Uchiyama I."/>
            <person name="Ito T."/>
            <person name="Fujiyama A."/>
            <person name="Inagaki F."/>
            <person name="Takami H."/>
        </authorList>
    </citation>
    <scope>NUCLEOTIDE SEQUENCE</scope>
    <source>
        <strain evidence="12">Expedition CK06-06</strain>
    </source>
</reference>
<dbReference type="Pfam" id="PF00571">
    <property type="entry name" value="CBS"/>
    <property type="match status" value="1"/>
</dbReference>
<feature type="domain" description="CNNM transmembrane" evidence="11">
    <location>
        <begin position="1"/>
        <end position="122"/>
    </location>
</feature>
<name>X0VXG4_9ZZZZ</name>
<dbReference type="Gene3D" id="3.10.580.10">
    <property type="entry name" value="CBS-domain"/>
    <property type="match status" value="1"/>
</dbReference>
<evidence type="ECO:0000256" key="6">
    <source>
        <dbReference type="ARBA" id="ARBA00022989"/>
    </source>
</evidence>
<dbReference type="EMBL" id="BARS01029497">
    <property type="protein sequence ID" value="GAG05196.1"/>
    <property type="molecule type" value="Genomic_DNA"/>
</dbReference>
<feature type="transmembrane region" description="Helical" evidence="9">
    <location>
        <begin position="81"/>
        <end position="104"/>
    </location>
</feature>
<keyword evidence="5" id="KW-0677">Repeat</keyword>
<dbReference type="InterPro" id="IPR046342">
    <property type="entry name" value="CBS_dom_sf"/>
</dbReference>
<keyword evidence="8 9" id="KW-0472">Membrane</keyword>
<evidence type="ECO:0000256" key="8">
    <source>
        <dbReference type="ARBA" id="ARBA00023136"/>
    </source>
</evidence>
<dbReference type="SUPFAM" id="SSF54631">
    <property type="entry name" value="CBS-domain pair"/>
    <property type="match status" value="1"/>
</dbReference>
<evidence type="ECO:0000256" key="4">
    <source>
        <dbReference type="ARBA" id="ARBA00022692"/>
    </source>
</evidence>
<feature type="transmembrane region" description="Helical" evidence="9">
    <location>
        <begin position="48"/>
        <end position="75"/>
    </location>
</feature>
<dbReference type="PANTHER" id="PTHR22777">
    <property type="entry name" value="HEMOLYSIN-RELATED"/>
    <property type="match status" value="1"/>
</dbReference>
<dbReference type="InterPro" id="IPR044751">
    <property type="entry name" value="Ion_transp-like_CBS"/>
</dbReference>
<comment type="similarity">
    <text evidence="2">Belongs to the UPF0053 family.</text>
</comment>
<dbReference type="InterPro" id="IPR000644">
    <property type="entry name" value="CBS_dom"/>
</dbReference>
<feature type="non-terminal residue" evidence="12">
    <location>
        <position position="263"/>
    </location>
</feature>
<proteinExistence type="inferred from homology"/>
<evidence type="ECO:0000313" key="12">
    <source>
        <dbReference type="EMBL" id="GAG05196.1"/>
    </source>
</evidence>
<evidence type="ECO:0000259" key="10">
    <source>
        <dbReference type="PROSITE" id="PS51371"/>
    </source>
</evidence>
<feature type="non-terminal residue" evidence="12">
    <location>
        <position position="1"/>
    </location>
</feature>
<dbReference type="PROSITE" id="PS51846">
    <property type="entry name" value="CNNM"/>
    <property type="match status" value="1"/>
</dbReference>
<dbReference type="GO" id="GO:0005886">
    <property type="term" value="C:plasma membrane"/>
    <property type="evidence" value="ECO:0007669"/>
    <property type="project" value="UniProtKB-SubCell"/>
</dbReference>
<keyword evidence="6 9" id="KW-1133">Transmembrane helix</keyword>
<accession>X0VXG4</accession>
<evidence type="ECO:0000256" key="2">
    <source>
        <dbReference type="ARBA" id="ARBA00006337"/>
    </source>
</evidence>
<sequence length="263" mass="28528">CLVASAFFSGSETALLRLRDEQVERDVREAQGPAMLAVQSLLSSTSRLLVTILLGNNVVNILAASVATAMAVYYLGEQLGITVATISLTVVILIFCEVLPKALAAHHPRGISRMVALPLYLLHQGLRPVHVVFDRFVEPFVEAMAGGSMADEEGSPSGDELLTMAMRAGRGQPEGSPLAIIGAAADAEDTTVDQIMVPRPEIVAFPHDTPPAELLERMLADRYTRVPLYQDSIDTILGKVHLKDLVRLVREERDDLQSVLRPV</sequence>
<organism evidence="12">
    <name type="scientific">marine sediment metagenome</name>
    <dbReference type="NCBI Taxonomy" id="412755"/>
    <lineage>
        <taxon>unclassified sequences</taxon>
        <taxon>metagenomes</taxon>
        <taxon>ecological metagenomes</taxon>
    </lineage>
</organism>
<dbReference type="CDD" id="cd04590">
    <property type="entry name" value="CBS_pair_CorC_HlyC_assoc"/>
    <property type="match status" value="1"/>
</dbReference>
<keyword evidence="4 9" id="KW-0812">Transmembrane</keyword>
<dbReference type="Pfam" id="PF01595">
    <property type="entry name" value="CNNM"/>
    <property type="match status" value="1"/>
</dbReference>
<comment type="subcellular location">
    <subcellularLocation>
        <location evidence="1">Cell membrane</location>
        <topology evidence="1">Multi-pass membrane protein</topology>
    </subcellularLocation>
</comment>
<evidence type="ECO:0000259" key="11">
    <source>
        <dbReference type="PROSITE" id="PS51846"/>
    </source>
</evidence>
<dbReference type="PANTHER" id="PTHR22777:SF32">
    <property type="entry name" value="UPF0053 INNER MEMBRANE PROTEIN YFJD"/>
    <property type="match status" value="1"/>
</dbReference>
<evidence type="ECO:0000256" key="9">
    <source>
        <dbReference type="SAM" id="Phobius"/>
    </source>
</evidence>
<dbReference type="InterPro" id="IPR002550">
    <property type="entry name" value="CNNM"/>
</dbReference>
<keyword evidence="3" id="KW-1003">Cell membrane</keyword>
<comment type="caution">
    <text evidence="12">The sequence shown here is derived from an EMBL/GenBank/DDBJ whole genome shotgun (WGS) entry which is preliminary data.</text>
</comment>
<dbReference type="AlphaFoldDB" id="X0VXG4"/>
<evidence type="ECO:0000256" key="5">
    <source>
        <dbReference type="ARBA" id="ARBA00022737"/>
    </source>
</evidence>